<reference evidence="1" key="1">
    <citation type="submission" date="2019-11" db="EMBL/GenBank/DDBJ databases">
        <title>Nori genome reveals adaptations in red seaweeds to the harsh intertidal environment.</title>
        <authorList>
            <person name="Wang D."/>
            <person name="Mao Y."/>
        </authorList>
    </citation>
    <scope>NUCLEOTIDE SEQUENCE</scope>
    <source>
        <tissue evidence="1">Gametophyte</tissue>
    </source>
</reference>
<name>A0ACC3CIW3_PYRYE</name>
<dbReference type="EMBL" id="CM020620">
    <property type="protein sequence ID" value="KAK1870040.1"/>
    <property type="molecule type" value="Genomic_DNA"/>
</dbReference>
<comment type="caution">
    <text evidence="1">The sequence shown here is derived from an EMBL/GenBank/DDBJ whole genome shotgun (WGS) entry which is preliminary data.</text>
</comment>
<dbReference type="Proteomes" id="UP000798662">
    <property type="component" value="Chromosome 3"/>
</dbReference>
<sequence length="381" mass="37985">MAAAAAAKQPPTPAEPPSSAVTAAVAAAAMAVGRAAPDGGQIALPRPPPPFPPKWMGPPGANGTHHAMVSVRRSFQRAPSVPRNATTTSRRVASTHTHPCVAVVRDSRNATVSSRRYGAGGRLPPRGRPPAGTPATLATKDAHEPVRGSDVAASRQMVSVRGGVTEGGGERLSRASASGRPQLESPSLSRRPSPSRGCSSWERPLVCSPPLVGREVPSWTPGCPSDAVPTSAAVAAAANAPPDGDPPQVSPGAPFGAAMPAAAAGTPPPASPSVAVAAADGRPPHPCSPPSVGGAARRTRHGRLVPSSLVRPSLRPSLLLLSLPPPSPSPSPPPLPPSPPLLLLSPLTWANGAGSPTATPSPPAAAGGRTHVHRHPGGGAA</sequence>
<keyword evidence="2" id="KW-1185">Reference proteome</keyword>
<proteinExistence type="predicted"/>
<accession>A0ACC3CIW3</accession>
<evidence type="ECO:0000313" key="1">
    <source>
        <dbReference type="EMBL" id="KAK1870040.1"/>
    </source>
</evidence>
<gene>
    <name evidence="1" type="ORF">I4F81_012503</name>
</gene>
<evidence type="ECO:0000313" key="2">
    <source>
        <dbReference type="Proteomes" id="UP000798662"/>
    </source>
</evidence>
<organism evidence="1 2">
    <name type="scientific">Pyropia yezoensis</name>
    <name type="common">Susabi-nori</name>
    <name type="synonym">Porphyra yezoensis</name>
    <dbReference type="NCBI Taxonomy" id="2788"/>
    <lineage>
        <taxon>Eukaryota</taxon>
        <taxon>Rhodophyta</taxon>
        <taxon>Bangiophyceae</taxon>
        <taxon>Bangiales</taxon>
        <taxon>Bangiaceae</taxon>
        <taxon>Pyropia</taxon>
    </lineage>
</organism>
<protein>
    <submittedName>
        <fullName evidence="1">Uncharacterized protein</fullName>
    </submittedName>
</protein>